<keyword evidence="12" id="KW-1185">Reference proteome</keyword>
<evidence type="ECO:0000256" key="1">
    <source>
        <dbReference type="ARBA" id="ARBA00001055"/>
    </source>
</evidence>
<comment type="similarity">
    <text evidence="3 10">Belongs to the thioester dehydratase family. FabZ subfamily.</text>
</comment>
<dbReference type="Gene3D" id="3.10.129.10">
    <property type="entry name" value="Hotdog Thioesterase"/>
    <property type="match status" value="1"/>
</dbReference>
<evidence type="ECO:0000256" key="6">
    <source>
        <dbReference type="ARBA" id="ARBA00022556"/>
    </source>
</evidence>
<dbReference type="SUPFAM" id="SSF54637">
    <property type="entry name" value="Thioesterase/thiol ester dehydrase-isomerase"/>
    <property type="match status" value="1"/>
</dbReference>
<comment type="function">
    <text evidence="9 10">Involved in unsaturated fatty acids biosynthesis. Catalyzes the dehydration of short chain beta-hydroxyacyl-ACPs and long chain saturated and unsaturated beta-hydroxyacyl-ACPs.</text>
</comment>
<keyword evidence="7 10" id="KW-0443">Lipid metabolism</keyword>
<dbReference type="NCBIfam" id="NF000582">
    <property type="entry name" value="PRK00006.1"/>
    <property type="match status" value="1"/>
</dbReference>
<reference evidence="12" key="1">
    <citation type="journal article" date="2019" name="Int. J. Syst. Evol. Microbiol.">
        <title>The Global Catalogue of Microorganisms (GCM) 10K type strain sequencing project: providing services to taxonomists for standard genome sequencing and annotation.</title>
        <authorList>
            <consortium name="The Broad Institute Genomics Platform"/>
            <consortium name="The Broad Institute Genome Sequencing Center for Infectious Disease"/>
            <person name="Wu L."/>
            <person name="Ma J."/>
        </authorList>
    </citation>
    <scope>NUCLEOTIDE SEQUENCE [LARGE SCALE GENOMIC DNA]</scope>
    <source>
        <strain evidence="12">KCTC 13528</strain>
    </source>
</reference>
<comment type="caution">
    <text evidence="11">The sequence shown here is derived from an EMBL/GenBank/DDBJ whole genome shotgun (WGS) entry which is preliminary data.</text>
</comment>
<evidence type="ECO:0000313" key="11">
    <source>
        <dbReference type="EMBL" id="MFD2910290.1"/>
    </source>
</evidence>
<dbReference type="InterPro" id="IPR010084">
    <property type="entry name" value="FabZ"/>
</dbReference>
<protein>
    <recommendedName>
        <fullName evidence="10">3-hydroxyacyl-[acyl-carrier-protein] dehydratase FabZ</fullName>
        <ecNumber evidence="10">4.2.1.59</ecNumber>
    </recommendedName>
    <alternativeName>
        <fullName evidence="10">(3R)-hydroxymyristoyl-[acyl-carrier-protein] dehydratase</fullName>
        <shortName evidence="10">(3R)-hydroxymyristoyl-ACP dehydrase</shortName>
    </alternativeName>
    <alternativeName>
        <fullName evidence="10">Beta-hydroxyacyl-ACP dehydratase</fullName>
    </alternativeName>
</protein>
<dbReference type="RefSeq" id="WP_204728149.1">
    <property type="nucleotide sequence ID" value="NZ_JAFBDK010000002.1"/>
</dbReference>
<dbReference type="Pfam" id="PF07977">
    <property type="entry name" value="FabA"/>
    <property type="match status" value="1"/>
</dbReference>
<sequence>MLDIQQIKEIIPHRYPFLLIDKVVEIEEGKRAVAIKNVTANEEFFNGHFPDYPVMPGVLIVEALAQTGAVAMLKQEDYRGKLAFFTGIDKCRFKRQVKPGDQLRLEVEIVRIKGPIGKGKATATVDGEVACETEIMFAIK</sequence>
<dbReference type="PANTHER" id="PTHR30272:SF1">
    <property type="entry name" value="3-HYDROXYACYL-[ACYL-CARRIER-PROTEIN] DEHYDRATASE"/>
    <property type="match status" value="1"/>
</dbReference>
<feature type="active site" evidence="10">
    <location>
        <position position="48"/>
    </location>
</feature>
<dbReference type="Proteomes" id="UP001597561">
    <property type="component" value="Unassembled WGS sequence"/>
</dbReference>
<comment type="catalytic activity">
    <reaction evidence="1 10">
        <text>a (3R)-hydroxyacyl-[ACP] = a (2E)-enoyl-[ACP] + H2O</text>
        <dbReference type="Rhea" id="RHEA:13097"/>
        <dbReference type="Rhea" id="RHEA-COMP:9925"/>
        <dbReference type="Rhea" id="RHEA-COMP:9945"/>
        <dbReference type="ChEBI" id="CHEBI:15377"/>
        <dbReference type="ChEBI" id="CHEBI:78784"/>
        <dbReference type="ChEBI" id="CHEBI:78827"/>
        <dbReference type="EC" id="4.2.1.59"/>
    </reaction>
</comment>
<evidence type="ECO:0000256" key="3">
    <source>
        <dbReference type="ARBA" id="ARBA00009174"/>
    </source>
</evidence>
<keyword evidence="6 10" id="KW-0441">Lipid A biosynthesis</keyword>
<dbReference type="CDD" id="cd01288">
    <property type="entry name" value="FabZ"/>
    <property type="match status" value="1"/>
</dbReference>
<evidence type="ECO:0000256" key="8">
    <source>
        <dbReference type="ARBA" id="ARBA00023239"/>
    </source>
</evidence>
<accession>A0ABW5ZBK4</accession>
<evidence type="ECO:0000256" key="4">
    <source>
        <dbReference type="ARBA" id="ARBA00022490"/>
    </source>
</evidence>
<dbReference type="GO" id="GO:0019171">
    <property type="term" value="F:(3R)-hydroxyacyl-[acyl-carrier-protein] dehydratase activity"/>
    <property type="evidence" value="ECO:0007669"/>
    <property type="project" value="UniProtKB-EC"/>
</dbReference>
<evidence type="ECO:0000256" key="10">
    <source>
        <dbReference type="HAMAP-Rule" id="MF_00406"/>
    </source>
</evidence>
<keyword evidence="5 10" id="KW-0444">Lipid biosynthesis</keyword>
<name>A0ABW5ZBK4_9BACL</name>
<dbReference type="InterPro" id="IPR013114">
    <property type="entry name" value="FabA_FabZ"/>
</dbReference>
<proteinExistence type="inferred from homology"/>
<dbReference type="EC" id="4.2.1.59" evidence="10"/>
<evidence type="ECO:0000256" key="5">
    <source>
        <dbReference type="ARBA" id="ARBA00022516"/>
    </source>
</evidence>
<dbReference type="InterPro" id="IPR029069">
    <property type="entry name" value="HotDog_dom_sf"/>
</dbReference>
<evidence type="ECO:0000256" key="7">
    <source>
        <dbReference type="ARBA" id="ARBA00023098"/>
    </source>
</evidence>
<dbReference type="PANTHER" id="PTHR30272">
    <property type="entry name" value="3-HYDROXYACYL-[ACYL-CARRIER-PROTEIN] DEHYDRATASE"/>
    <property type="match status" value="1"/>
</dbReference>
<comment type="subcellular location">
    <subcellularLocation>
        <location evidence="2 10">Cytoplasm</location>
    </subcellularLocation>
</comment>
<keyword evidence="8 10" id="KW-0456">Lyase</keyword>
<dbReference type="HAMAP" id="MF_00406">
    <property type="entry name" value="FabZ"/>
    <property type="match status" value="1"/>
</dbReference>
<dbReference type="EMBL" id="JBHUPG010000001">
    <property type="protein sequence ID" value="MFD2910290.1"/>
    <property type="molecule type" value="Genomic_DNA"/>
</dbReference>
<keyword evidence="4 10" id="KW-0963">Cytoplasm</keyword>
<organism evidence="11 12">
    <name type="scientific">Jeotgalibacillus terrae</name>
    <dbReference type="NCBI Taxonomy" id="587735"/>
    <lineage>
        <taxon>Bacteria</taxon>
        <taxon>Bacillati</taxon>
        <taxon>Bacillota</taxon>
        <taxon>Bacilli</taxon>
        <taxon>Bacillales</taxon>
        <taxon>Caryophanaceae</taxon>
        <taxon>Jeotgalibacillus</taxon>
    </lineage>
</organism>
<evidence type="ECO:0000256" key="2">
    <source>
        <dbReference type="ARBA" id="ARBA00004496"/>
    </source>
</evidence>
<evidence type="ECO:0000256" key="9">
    <source>
        <dbReference type="ARBA" id="ARBA00025049"/>
    </source>
</evidence>
<evidence type="ECO:0000313" key="12">
    <source>
        <dbReference type="Proteomes" id="UP001597561"/>
    </source>
</evidence>
<gene>
    <name evidence="10 11" type="primary">fabZ</name>
    <name evidence="11" type="ORF">ACFS5P_00220</name>
</gene>
<dbReference type="NCBIfam" id="TIGR01750">
    <property type="entry name" value="fabZ"/>
    <property type="match status" value="1"/>
</dbReference>